<proteinExistence type="inferred from homology"/>
<sequence>MKPALRKATVAGVAAVTAAAALLAGGGPSTARAGTADGGDAVASTGGHGAPHGKDRVFRGRFAPIGTPGGARTITYDQKLVPEGARIEVRQHTGRDGMAVRVAVRGVARNHTFGVHVHTRPCGARPDDSGPHYQHRKDPQQPSTDPRYANPYNEVWLDFTSDEEGRGHAGSVHPWTFRKGEARSVVLHESATHTEPGHAGQAGARAACFTVPFSGRG</sequence>
<dbReference type="InterPro" id="IPR036423">
    <property type="entry name" value="SOD-like_Cu/Zn_dom_sf"/>
</dbReference>
<protein>
    <submittedName>
        <fullName evidence="4">Uncharacterized protein</fullName>
    </submittedName>
</protein>
<name>A0A4Y3R0B8_STRCI</name>
<dbReference type="GO" id="GO:0006801">
    <property type="term" value="P:superoxide metabolic process"/>
    <property type="evidence" value="ECO:0007669"/>
    <property type="project" value="InterPro"/>
</dbReference>
<dbReference type="OrthoDB" id="3297424at2"/>
<dbReference type="Gene3D" id="2.60.40.200">
    <property type="entry name" value="Superoxide dismutase, copper/zinc binding domain"/>
    <property type="match status" value="1"/>
</dbReference>
<dbReference type="SUPFAM" id="SSF49329">
    <property type="entry name" value="Cu,Zn superoxide dismutase-like"/>
    <property type="match status" value="1"/>
</dbReference>
<feature type="signal peptide" evidence="3">
    <location>
        <begin position="1"/>
        <end position="33"/>
    </location>
</feature>
<feature type="chain" id="PRO_5021459047" evidence="3">
    <location>
        <begin position="34"/>
        <end position="217"/>
    </location>
</feature>
<evidence type="ECO:0000313" key="4">
    <source>
        <dbReference type="EMBL" id="GEB50263.1"/>
    </source>
</evidence>
<comment type="caution">
    <text evidence="4">The sequence shown here is derived from an EMBL/GenBank/DDBJ whole genome shotgun (WGS) entry which is preliminary data.</text>
</comment>
<evidence type="ECO:0000313" key="5">
    <source>
        <dbReference type="Proteomes" id="UP000319210"/>
    </source>
</evidence>
<keyword evidence="3" id="KW-0732">Signal</keyword>
<feature type="region of interest" description="Disordered" evidence="2">
    <location>
        <begin position="27"/>
        <end position="56"/>
    </location>
</feature>
<feature type="compositionally biased region" description="Low complexity" evidence="2">
    <location>
        <begin position="27"/>
        <end position="45"/>
    </location>
</feature>
<evidence type="ECO:0000256" key="3">
    <source>
        <dbReference type="SAM" id="SignalP"/>
    </source>
</evidence>
<organism evidence="4 5">
    <name type="scientific">Streptomyces cacaoi</name>
    <dbReference type="NCBI Taxonomy" id="1898"/>
    <lineage>
        <taxon>Bacteria</taxon>
        <taxon>Bacillati</taxon>
        <taxon>Actinomycetota</taxon>
        <taxon>Actinomycetes</taxon>
        <taxon>Kitasatosporales</taxon>
        <taxon>Streptomycetaceae</taxon>
        <taxon>Streptomyces</taxon>
    </lineage>
</organism>
<dbReference type="EMBL" id="BJMM01000011">
    <property type="protein sequence ID" value="GEB50263.1"/>
    <property type="molecule type" value="Genomic_DNA"/>
</dbReference>
<accession>A0A4Y3R0B8</accession>
<gene>
    <name evidence="4" type="ORF">SCA03_28140</name>
</gene>
<feature type="region of interest" description="Disordered" evidence="2">
    <location>
        <begin position="117"/>
        <end position="150"/>
    </location>
</feature>
<dbReference type="AlphaFoldDB" id="A0A4Y3R0B8"/>
<evidence type="ECO:0000256" key="2">
    <source>
        <dbReference type="SAM" id="MobiDB-lite"/>
    </source>
</evidence>
<dbReference type="Proteomes" id="UP000319210">
    <property type="component" value="Unassembled WGS sequence"/>
</dbReference>
<reference evidence="4 5" key="1">
    <citation type="submission" date="2019-06" db="EMBL/GenBank/DDBJ databases">
        <title>Whole genome shotgun sequence of Streptomyces cacaoi subsp. cacaoi NBRC 12748.</title>
        <authorList>
            <person name="Hosoyama A."/>
            <person name="Uohara A."/>
            <person name="Ohji S."/>
            <person name="Ichikawa N."/>
        </authorList>
    </citation>
    <scope>NUCLEOTIDE SEQUENCE [LARGE SCALE GENOMIC DNA]</scope>
    <source>
        <strain evidence="4 5">NBRC 12748</strain>
    </source>
</reference>
<keyword evidence="5" id="KW-1185">Reference proteome</keyword>
<evidence type="ECO:0000256" key="1">
    <source>
        <dbReference type="ARBA" id="ARBA00010457"/>
    </source>
</evidence>
<comment type="similarity">
    <text evidence="1">Belongs to the Cu-Zn superoxide dismutase family.</text>
</comment>
<dbReference type="RefSeq" id="WP_086817655.1">
    <property type="nucleotide sequence ID" value="NZ_BJMM01000011.1"/>
</dbReference>
<dbReference type="GO" id="GO:0046872">
    <property type="term" value="F:metal ion binding"/>
    <property type="evidence" value="ECO:0007669"/>
    <property type="project" value="InterPro"/>
</dbReference>